<dbReference type="AlphaFoldDB" id="W9HQC6"/>
<feature type="domain" description="Helicase C-terminal" evidence="6">
    <location>
        <begin position="723"/>
        <end position="868"/>
    </location>
</feature>
<organism evidence="7 8">
    <name type="scientific">Fusarium oxysporum NRRL 32931</name>
    <dbReference type="NCBI Taxonomy" id="660029"/>
    <lineage>
        <taxon>Eukaryota</taxon>
        <taxon>Fungi</taxon>
        <taxon>Dikarya</taxon>
        <taxon>Ascomycota</taxon>
        <taxon>Pezizomycotina</taxon>
        <taxon>Sordariomycetes</taxon>
        <taxon>Hypocreomycetidae</taxon>
        <taxon>Hypocreales</taxon>
        <taxon>Nectriaceae</taxon>
        <taxon>Fusarium</taxon>
        <taxon>Fusarium oxysporum species complex</taxon>
    </lineage>
</organism>
<dbReference type="InterPro" id="IPR049730">
    <property type="entry name" value="SNF2/RAD54-like_C"/>
</dbReference>
<dbReference type="SMART" id="SM00487">
    <property type="entry name" value="DEXDc"/>
    <property type="match status" value="1"/>
</dbReference>
<dbReference type="Pfam" id="PF00176">
    <property type="entry name" value="SNF2-rel_dom"/>
    <property type="match status" value="1"/>
</dbReference>
<dbReference type="PANTHER" id="PTHR45626">
    <property type="entry name" value="TRANSCRIPTION TERMINATION FACTOR 2-RELATED"/>
    <property type="match status" value="1"/>
</dbReference>
<accession>W9HQC6</accession>
<dbReference type="Gene3D" id="3.40.50.10810">
    <property type="entry name" value="Tandem AAA-ATPase domain"/>
    <property type="match status" value="1"/>
</dbReference>
<proteinExistence type="predicted"/>
<dbReference type="PROSITE" id="PS51194">
    <property type="entry name" value="HELICASE_CTER"/>
    <property type="match status" value="1"/>
</dbReference>
<dbReference type="GO" id="GO:0005634">
    <property type="term" value="C:nucleus"/>
    <property type="evidence" value="ECO:0007669"/>
    <property type="project" value="TreeGrafter"/>
</dbReference>
<dbReference type="InterPro" id="IPR050628">
    <property type="entry name" value="SNF2_RAD54_helicase_TF"/>
</dbReference>
<dbReference type="Pfam" id="PF00271">
    <property type="entry name" value="Helicase_C"/>
    <property type="match status" value="1"/>
</dbReference>
<evidence type="ECO:0000313" key="8">
    <source>
        <dbReference type="Proteomes" id="UP000030753"/>
    </source>
</evidence>
<dbReference type="SMART" id="SM00490">
    <property type="entry name" value="HELICc"/>
    <property type="match status" value="1"/>
</dbReference>
<evidence type="ECO:0000259" key="5">
    <source>
        <dbReference type="PROSITE" id="PS51192"/>
    </source>
</evidence>
<dbReference type="InterPro" id="IPR001650">
    <property type="entry name" value="Helicase_C-like"/>
</dbReference>
<protein>
    <recommendedName>
        <fullName evidence="9">DNA repair protein rad5</fullName>
    </recommendedName>
</protein>
<dbReference type="GO" id="GO:0016787">
    <property type="term" value="F:hydrolase activity"/>
    <property type="evidence" value="ECO:0007669"/>
    <property type="project" value="UniProtKB-KW"/>
</dbReference>
<name>W9HQC6_FUSOX</name>
<dbReference type="InterPro" id="IPR027417">
    <property type="entry name" value="P-loop_NTPase"/>
</dbReference>
<dbReference type="CDD" id="cd18793">
    <property type="entry name" value="SF2_C_SNF"/>
    <property type="match status" value="1"/>
</dbReference>
<dbReference type="Proteomes" id="UP000030753">
    <property type="component" value="Unassembled WGS sequence"/>
</dbReference>
<dbReference type="InterPro" id="IPR014001">
    <property type="entry name" value="Helicase_ATP-bd"/>
</dbReference>
<dbReference type="SUPFAM" id="SSF52540">
    <property type="entry name" value="P-loop containing nucleoside triphosphate hydrolases"/>
    <property type="match status" value="2"/>
</dbReference>
<evidence type="ECO:0008006" key="9">
    <source>
        <dbReference type="Google" id="ProtNLM"/>
    </source>
</evidence>
<dbReference type="OrthoDB" id="448448at2759"/>
<evidence type="ECO:0000259" key="6">
    <source>
        <dbReference type="PROSITE" id="PS51194"/>
    </source>
</evidence>
<dbReference type="CDD" id="cd18008">
    <property type="entry name" value="DEXDc_SHPRH-like"/>
    <property type="match status" value="1"/>
</dbReference>
<dbReference type="EMBL" id="JH717846">
    <property type="protein sequence ID" value="EWY84507.1"/>
    <property type="molecule type" value="Genomic_DNA"/>
</dbReference>
<keyword evidence="3" id="KW-0067">ATP-binding</keyword>
<keyword evidence="1" id="KW-0547">Nucleotide-binding</keyword>
<evidence type="ECO:0000256" key="2">
    <source>
        <dbReference type="ARBA" id="ARBA00022801"/>
    </source>
</evidence>
<feature type="domain" description="Helicase ATP-binding" evidence="5">
    <location>
        <begin position="319"/>
        <end position="500"/>
    </location>
</feature>
<gene>
    <name evidence="7" type="ORF">FOYG_11955</name>
</gene>
<dbReference type="Gene3D" id="3.40.50.300">
    <property type="entry name" value="P-loop containing nucleotide triphosphate hydrolases"/>
    <property type="match status" value="1"/>
</dbReference>
<dbReference type="HOGENOM" id="CLU_000315_2_7_1"/>
<evidence type="ECO:0000256" key="1">
    <source>
        <dbReference type="ARBA" id="ARBA00022741"/>
    </source>
</evidence>
<evidence type="ECO:0000313" key="7">
    <source>
        <dbReference type="EMBL" id="EWY84507.1"/>
    </source>
</evidence>
<dbReference type="InterPro" id="IPR038718">
    <property type="entry name" value="SNF2-like_sf"/>
</dbReference>
<feature type="region of interest" description="Disordered" evidence="4">
    <location>
        <begin position="1"/>
        <end position="27"/>
    </location>
</feature>
<reference evidence="7 8" key="1">
    <citation type="submission" date="2011-06" db="EMBL/GenBank/DDBJ databases">
        <title>The Genome Sequence of Fusarium oxysporum FOSC 3-a.</title>
        <authorList>
            <consortium name="The Broad Institute Genome Sequencing Platform"/>
            <person name="Ma L.-J."/>
            <person name="Gale L.R."/>
            <person name="Schwartz D.C."/>
            <person name="Zhou S."/>
            <person name="Corby-Kistler H."/>
            <person name="Young S.K."/>
            <person name="Zeng Q."/>
            <person name="Gargeya S."/>
            <person name="Fitzgerald M."/>
            <person name="Haas B."/>
            <person name="Abouelleil A."/>
            <person name="Alvarado L."/>
            <person name="Arachchi H.M."/>
            <person name="Berlin A."/>
            <person name="Brown A."/>
            <person name="Chapman S.B."/>
            <person name="Chen Z."/>
            <person name="Dunbar C."/>
            <person name="Freedman E."/>
            <person name="Gearin G."/>
            <person name="Gellesch M."/>
            <person name="Goldberg J."/>
            <person name="Griggs A."/>
            <person name="Gujja S."/>
            <person name="Heiman D."/>
            <person name="Howarth C."/>
            <person name="Larson L."/>
            <person name="Lui A."/>
            <person name="MacDonald P.J.P."/>
            <person name="Mehta T."/>
            <person name="Montmayeur A."/>
            <person name="Murphy C."/>
            <person name="Neiman D."/>
            <person name="Pearson M."/>
            <person name="Priest M."/>
            <person name="Roberts A."/>
            <person name="Saif S."/>
            <person name="Shea T."/>
            <person name="Shenoy N."/>
            <person name="Sisk P."/>
            <person name="Stolte C."/>
            <person name="Sykes S."/>
            <person name="Wortman J."/>
            <person name="Nusbaum C."/>
            <person name="Birren B."/>
        </authorList>
    </citation>
    <scope>NUCLEOTIDE SEQUENCE [LARGE SCALE GENOMIC DNA]</scope>
    <source>
        <strain evidence="8">FOSC 3-a</strain>
    </source>
</reference>
<dbReference type="GO" id="GO:0006281">
    <property type="term" value="P:DNA repair"/>
    <property type="evidence" value="ECO:0007669"/>
    <property type="project" value="TreeGrafter"/>
</dbReference>
<dbReference type="InterPro" id="IPR000330">
    <property type="entry name" value="SNF2_N"/>
</dbReference>
<sequence>MAPSLKRRRDCDNDTENGTSTKYSQRKAVCSEGANSPHYFDSSMDLDLPSDTSGIGDDISVVEGEFGDERICYGAICGAQVLVNPQTQIPRETQPWARYCLFRTEPDGRNYYLVGDGETNSKNRSVLDCDTAAILTIVAKRCRDISFAVVLGVYVFRGKRKGSGKGLPVAVSINIYGPRNSMSDVDEALSEIGTYRAYLQHPVFLEPGIPYINPQFFYPTSQKTDLRHLVGSSSQESGIKSKISQEVEDVMESLDGSYEDIIAARSGDVQQILDRFLLNTRLKKHQLKGVEFILGRENEGVATQMHRHMLLSIHYSLLSHTNKPGRGGILADVMGLGKTLTMLSAILCSKQLGQSSIRDSTGNIKAQEHPPSSITLVVLPSRQVLDVWQNEIDRFQPQSFKTVTFHGDARPKKRELLLGHDLILTTYHTLEKDNRGKGILKSIKWSRIVLDEAHQIRNSSIKLHKAAAALESDTRWCLTGTPIQNSFDDLRSLLKFLRFEPFCQSNVFEQHIVKPFREDSPNGNDESRNLQIMLKFCCLRRTQAKLGLPASTIKRIDVTATETEKSMFTSILDQCREDFDKMAGKEGSSKKSNILFSAIMKLRRVCNHGAIPISACSSKRTNQLIVPKTKGKASRSPSAEPMCEFCDERTGNADLLGGLDSCPMCGRLQFEMNGEASSLAPSPSPTPSMMDLDTPDPPTREISTQSSYYMKQQSSKMSAVINNIKSSCLDASSKSVVFSSWRDTLDILATMLGAEGIAFVQVDGRNPLAGRTELLSKFCQDPVIRVLLISISTGAVGLTLTQANMVHIVEPQWNPAIEEQAIARVVRMGQTSPVTIFKYITAGSIENTVVKLQEKKTRIIKLSMQDKDGVDSDANLDSFKFAIDPNEWGVVS</sequence>
<evidence type="ECO:0000256" key="4">
    <source>
        <dbReference type="SAM" id="MobiDB-lite"/>
    </source>
</evidence>
<dbReference type="GO" id="GO:0008094">
    <property type="term" value="F:ATP-dependent activity, acting on DNA"/>
    <property type="evidence" value="ECO:0007669"/>
    <property type="project" value="TreeGrafter"/>
</dbReference>
<keyword evidence="2" id="KW-0378">Hydrolase</keyword>
<dbReference type="GO" id="GO:0005524">
    <property type="term" value="F:ATP binding"/>
    <property type="evidence" value="ECO:0007669"/>
    <property type="project" value="UniProtKB-KW"/>
</dbReference>
<evidence type="ECO:0000256" key="3">
    <source>
        <dbReference type="ARBA" id="ARBA00022840"/>
    </source>
</evidence>
<dbReference type="PROSITE" id="PS51192">
    <property type="entry name" value="HELICASE_ATP_BIND_1"/>
    <property type="match status" value="1"/>
</dbReference>